<sequence>MADQHASRGRVRDSHDLSLSPRNVTRDSLVNNMLLSLDHTSSASFDAGYPQNIAGPASWDRTGFRRSASFDLGPLQAQTQLNAPLISPFHIDFLTNPSSLDLDPVDGASGHTRRPANHQLVAPAMALSDFDAAPAPSVSYGKSKTDQLAASQSAGGLAQPKERHGFFRRVFGGSSKSTTPAPPAETLTSRLTGQGSIVAAPAPKDPLPQPQPQQTQPVLQKKSSSFFRRRKKSVADEAPPLPSDVPPVPSLADVNGNLHPDSDRTTDSPAGSLRQIMTPYLKDGAAHSHSHPLGDITNKAAPRAAEDDDDDDYRPNVQREFSPDYELSPNAKIRVVRNSDSDLDQSAYDKPGRAPNKLVHRNNSFLDLDGGSDNEEPPVRRMSDKENDGRLASPTAHKSKDTAGTLRGKKSPRITDQERFGDEPPRPHRAPPVSECRSTSYASASTDDGDYKTAPSAAPSVRVERSSESSVRGPGTLDMLKNRDLDEPEFVIGEPTEDERQKAQQIFDGCEDFIPKEKAASWMGEEGPIRQRTLQAYIELYDFTDLSILNALRKVCGRLILRGETQQVDRILVAFSKRWCDCNPNHGFKATDVIHTICYSIMLLNTDLHLADIEQKMTRSQFVKNTLTTITQAVEESVPDAFDRPSILPERGSVLHEGGRAVSEPQEKKSFRNSFRPPPRIDTQLVDAHDDCGPLVKSSFYGSMKAWEEQIEIVLKSIYNSIKEDKLPLFGAEPEKHLHNMPSQSNLSVMGMLKRSPSVLSKAPSESQMSTRGRLADNSRNGSSRWASKSRSRTGLGRQGFNSSRTSFDDTNSLWSPAMSSATWSRYSLGRTQGSMSQDSFGSAMPRGDYQQSIGFANALSQAIVRSDDANVNDNMSVMSADVPATGLLDDESLELAGPPWIKEGRVMHKHHLDGVGKRAKDRNWTEVFAVIQRGQMSIFSFNAPKSTRQKSRTRNADKANAPVGGGNWQDNAVNLGTFNLRLTLASALPSPGYSRSRPYVWALSLPTGAVHLFQVGTPEIIKEFVSTANYWSSRLSTHPLIGGISNIEYGWSDSVINSALAGANSDNASIMSGGRTSRPGSRAAHGRQPSVQSVNMPSSSIDLGSGPFTSGGRGKLPGDRITISEWAPPTQSMRPSHLSEPEQLEALTAYVKSIEDDLQNHNQLRSPMLLAFTPRGSNANKAMANWERKSAYLLREIVKFRTYVDTLQQAEARRREIYKERDLAQRAARGELSDGDMDLSDEDGDETLRP</sequence>
<dbReference type="InterPro" id="IPR000904">
    <property type="entry name" value="Sec7_dom"/>
</dbReference>
<feature type="region of interest" description="Disordered" evidence="1">
    <location>
        <begin position="656"/>
        <end position="680"/>
    </location>
</feature>
<dbReference type="InterPro" id="IPR041681">
    <property type="entry name" value="PH_9"/>
</dbReference>
<reference evidence="4" key="1">
    <citation type="journal article" date="2013" name="Ind. Biotechnol.">
        <title>Comparative genomics analysis of Trichoderma reesei strains.</title>
        <authorList>
            <person name="Koike H."/>
            <person name="Aerts A."/>
            <person name="LaButti K."/>
            <person name="Grigoriev I.V."/>
            <person name="Baker S.E."/>
        </authorList>
    </citation>
    <scope>NUCLEOTIDE SEQUENCE [LARGE SCALE GENOMIC DNA]</scope>
    <source>
        <strain evidence="4">ATCC 56765 / BCRC 32924 / NRRL 11460 / Rut C-30</strain>
    </source>
</reference>
<dbReference type="PANTHER" id="PTHR10663">
    <property type="entry name" value="GUANYL-NUCLEOTIDE EXCHANGE FACTOR"/>
    <property type="match status" value="1"/>
</dbReference>
<dbReference type="GO" id="GO:0005085">
    <property type="term" value="F:guanyl-nucleotide exchange factor activity"/>
    <property type="evidence" value="ECO:0007669"/>
    <property type="project" value="InterPro"/>
</dbReference>
<protein>
    <recommendedName>
        <fullName evidence="2">SEC7 domain-containing protein</fullName>
    </recommendedName>
</protein>
<dbReference type="EMBL" id="KI911145">
    <property type="protein sequence ID" value="ETS02439.1"/>
    <property type="molecule type" value="Genomic_DNA"/>
</dbReference>
<feature type="compositionally biased region" description="Pro residues" evidence="1">
    <location>
        <begin position="239"/>
        <end position="249"/>
    </location>
</feature>
<feature type="compositionally biased region" description="Basic and acidic residues" evidence="1">
    <location>
        <begin position="656"/>
        <end position="670"/>
    </location>
</feature>
<evidence type="ECO:0000259" key="2">
    <source>
        <dbReference type="PROSITE" id="PS50190"/>
    </source>
</evidence>
<evidence type="ECO:0000256" key="1">
    <source>
        <dbReference type="SAM" id="MobiDB-lite"/>
    </source>
</evidence>
<name>A0A024SAU3_HYPJR</name>
<feature type="region of interest" description="Disordered" evidence="1">
    <location>
        <begin position="945"/>
        <end position="966"/>
    </location>
</feature>
<dbReference type="HOGENOM" id="CLU_001772_0_0_1"/>
<feature type="compositionally biased region" description="Polar residues" evidence="1">
    <location>
        <begin position="1090"/>
        <end position="1103"/>
    </location>
</feature>
<dbReference type="InterPro" id="IPR011993">
    <property type="entry name" value="PH-like_dom_sf"/>
</dbReference>
<dbReference type="Gene3D" id="1.10.1000.11">
    <property type="entry name" value="Arf Nucleotide-binding Site Opener,domain 2"/>
    <property type="match status" value="1"/>
</dbReference>
<dbReference type="Pfam" id="PF15410">
    <property type="entry name" value="PH_9"/>
    <property type="match status" value="1"/>
</dbReference>
<dbReference type="GO" id="GO:0032012">
    <property type="term" value="P:regulation of ARF protein signal transduction"/>
    <property type="evidence" value="ECO:0007669"/>
    <property type="project" value="InterPro"/>
</dbReference>
<dbReference type="SUPFAM" id="SSF50729">
    <property type="entry name" value="PH domain-like"/>
    <property type="match status" value="1"/>
</dbReference>
<feature type="compositionally biased region" description="Basic and acidic residues" evidence="1">
    <location>
        <begin position="1222"/>
        <end position="1233"/>
    </location>
</feature>
<dbReference type="AlphaFoldDB" id="A0A024SAU3"/>
<gene>
    <name evidence="3" type="ORF">M419DRAFT_78189</name>
</gene>
<dbReference type="Gene3D" id="2.30.29.30">
    <property type="entry name" value="Pleckstrin-homology domain (PH domain)/Phosphotyrosine-binding domain (PTB)"/>
    <property type="match status" value="1"/>
</dbReference>
<feature type="region of interest" description="Disordered" evidence="1">
    <location>
        <begin position="1"/>
        <end position="22"/>
    </location>
</feature>
<feature type="compositionally biased region" description="Polar residues" evidence="1">
    <location>
        <begin position="800"/>
        <end position="809"/>
    </location>
</feature>
<feature type="compositionally biased region" description="Basic and acidic residues" evidence="1">
    <location>
        <begin position="413"/>
        <end position="426"/>
    </location>
</feature>
<feature type="compositionally biased region" description="Basic and acidic residues" evidence="1">
    <location>
        <begin position="377"/>
        <end position="389"/>
    </location>
</feature>
<dbReference type="SMART" id="SM00222">
    <property type="entry name" value="Sec7"/>
    <property type="match status" value="1"/>
</dbReference>
<dbReference type="InterPro" id="IPR035999">
    <property type="entry name" value="Sec7_dom_sf"/>
</dbReference>
<feature type="compositionally biased region" description="Polar residues" evidence="1">
    <location>
        <begin position="436"/>
        <end position="446"/>
    </location>
</feature>
<dbReference type="KEGG" id="trr:M419DRAFT_78189"/>
<feature type="domain" description="SEC7" evidence="2">
    <location>
        <begin position="477"/>
        <end position="642"/>
    </location>
</feature>
<proteinExistence type="predicted"/>
<feature type="compositionally biased region" description="Polar residues" evidence="1">
    <location>
        <begin position="778"/>
        <end position="789"/>
    </location>
</feature>
<feature type="compositionally biased region" description="Acidic residues" evidence="1">
    <location>
        <begin position="1234"/>
        <end position="1251"/>
    </location>
</feature>
<dbReference type="InterPro" id="IPR023394">
    <property type="entry name" value="Sec7_C_sf"/>
</dbReference>
<feature type="region of interest" description="Disordered" evidence="1">
    <location>
        <begin position="197"/>
        <end position="487"/>
    </location>
</feature>
<dbReference type="SUPFAM" id="SSF48425">
    <property type="entry name" value="Sec7 domain"/>
    <property type="match status" value="1"/>
</dbReference>
<dbReference type="Proteomes" id="UP000024376">
    <property type="component" value="Unassembled WGS sequence"/>
</dbReference>
<feature type="compositionally biased region" description="Polar residues" evidence="1">
    <location>
        <begin position="1067"/>
        <end position="1080"/>
    </location>
</feature>
<feature type="region of interest" description="Disordered" evidence="1">
    <location>
        <begin position="1222"/>
        <end position="1251"/>
    </location>
</feature>
<dbReference type="OrthoDB" id="2157641at2759"/>
<dbReference type="PANTHER" id="PTHR10663:SF373">
    <property type="entry name" value="PH AND SEC7 DOMAIN-CONTAINING PROTEIN C11E3.11C"/>
    <property type="match status" value="1"/>
</dbReference>
<dbReference type="PROSITE" id="PS50190">
    <property type="entry name" value="SEC7"/>
    <property type="match status" value="1"/>
</dbReference>
<accession>A0A024SAU3</accession>
<evidence type="ECO:0000313" key="3">
    <source>
        <dbReference type="EMBL" id="ETS02439.1"/>
    </source>
</evidence>
<feature type="region of interest" description="Disordered" evidence="1">
    <location>
        <begin position="1067"/>
        <end position="1115"/>
    </location>
</feature>
<organism evidence="3 4">
    <name type="scientific">Hypocrea jecorina (strain ATCC 56765 / BCRC 32924 / NRRL 11460 / Rut C-30)</name>
    <name type="common">Trichoderma reesei</name>
    <dbReference type="NCBI Taxonomy" id="1344414"/>
    <lineage>
        <taxon>Eukaryota</taxon>
        <taxon>Fungi</taxon>
        <taxon>Dikarya</taxon>
        <taxon>Ascomycota</taxon>
        <taxon>Pezizomycotina</taxon>
        <taxon>Sordariomycetes</taxon>
        <taxon>Hypocreomycetidae</taxon>
        <taxon>Hypocreales</taxon>
        <taxon>Hypocreaceae</taxon>
        <taxon>Trichoderma</taxon>
    </lineage>
</organism>
<feature type="compositionally biased region" description="Low complexity" evidence="1">
    <location>
        <begin position="212"/>
        <end position="226"/>
    </location>
</feature>
<feature type="region of interest" description="Disordered" evidence="1">
    <location>
        <begin position="755"/>
        <end position="809"/>
    </location>
</feature>
<dbReference type="Pfam" id="PF01369">
    <property type="entry name" value="Sec7"/>
    <property type="match status" value="1"/>
</dbReference>
<evidence type="ECO:0000313" key="4">
    <source>
        <dbReference type="Proteomes" id="UP000024376"/>
    </source>
</evidence>